<organism evidence="1">
    <name type="scientific">bioreactor metagenome</name>
    <dbReference type="NCBI Taxonomy" id="1076179"/>
    <lineage>
        <taxon>unclassified sequences</taxon>
        <taxon>metagenomes</taxon>
        <taxon>ecological metagenomes</taxon>
    </lineage>
</organism>
<dbReference type="PANTHER" id="PTHR34297:SF2">
    <property type="entry name" value="ASP23_GLS24 FAMILY ENVELOPE STRESS RESPONSE PROTEIN"/>
    <property type="match status" value="1"/>
</dbReference>
<gene>
    <name evidence="1" type="ORF">SDC9_104542</name>
</gene>
<dbReference type="AlphaFoldDB" id="A0A645AXA3"/>
<evidence type="ECO:0000313" key="1">
    <source>
        <dbReference type="EMBL" id="MPM57719.1"/>
    </source>
</evidence>
<evidence type="ECO:0008006" key="2">
    <source>
        <dbReference type="Google" id="ProtNLM"/>
    </source>
</evidence>
<dbReference type="EMBL" id="VSSQ01016410">
    <property type="protein sequence ID" value="MPM57719.1"/>
    <property type="molecule type" value="Genomic_DNA"/>
</dbReference>
<dbReference type="Pfam" id="PF03780">
    <property type="entry name" value="Asp23"/>
    <property type="match status" value="1"/>
</dbReference>
<comment type="caution">
    <text evidence="1">The sequence shown here is derived from an EMBL/GenBank/DDBJ whole genome shotgun (WGS) entry which is preliminary data.</text>
</comment>
<accession>A0A645AXA3</accession>
<dbReference type="InterPro" id="IPR005531">
    <property type="entry name" value="Asp23"/>
</dbReference>
<protein>
    <recommendedName>
        <fullName evidence="2">Alkaline shock protein 23</fullName>
    </recommendedName>
</protein>
<reference evidence="1" key="1">
    <citation type="submission" date="2019-08" db="EMBL/GenBank/DDBJ databases">
        <authorList>
            <person name="Kucharzyk K."/>
            <person name="Murdoch R.W."/>
            <person name="Higgins S."/>
            <person name="Loffler F."/>
        </authorList>
    </citation>
    <scope>NUCLEOTIDE SEQUENCE</scope>
</reference>
<dbReference type="PANTHER" id="PTHR34297">
    <property type="entry name" value="HYPOTHETICAL CYTOSOLIC PROTEIN-RELATED"/>
    <property type="match status" value="1"/>
</dbReference>
<name>A0A645AXA3_9ZZZZ</name>
<sequence>MVKLENAYGEIEISGDVLAEIVGRAVNECFGVAGMAPKGVTDGLVSLFRRGALDKGVKVYPMGGDLISIELHIVVVYGLNISAVADSIMQKVKYMVEEQTGLVVHEITVYVDAMKA</sequence>
<proteinExistence type="predicted"/>